<evidence type="ECO:0000313" key="3">
    <source>
        <dbReference type="EMBL" id="TCP23929.1"/>
    </source>
</evidence>
<dbReference type="EMBL" id="SLXM01000007">
    <property type="protein sequence ID" value="TCP23929.1"/>
    <property type="molecule type" value="Genomic_DNA"/>
</dbReference>
<feature type="coiled-coil region" evidence="1">
    <location>
        <begin position="98"/>
        <end position="167"/>
    </location>
</feature>
<evidence type="ECO:0000256" key="1">
    <source>
        <dbReference type="SAM" id="Coils"/>
    </source>
</evidence>
<dbReference type="RefSeq" id="WP_132795203.1">
    <property type="nucleotide sequence ID" value="NZ_SLXM01000007.1"/>
</dbReference>
<keyword evidence="2" id="KW-0812">Transmembrane</keyword>
<proteinExistence type="predicted"/>
<dbReference type="Proteomes" id="UP000294564">
    <property type="component" value="Unassembled WGS sequence"/>
</dbReference>
<keyword evidence="4" id="KW-1185">Reference proteome</keyword>
<comment type="caution">
    <text evidence="3">The sequence shown here is derived from an EMBL/GenBank/DDBJ whole genome shotgun (WGS) entry which is preliminary data.</text>
</comment>
<feature type="coiled-coil region" evidence="1">
    <location>
        <begin position="34"/>
        <end position="72"/>
    </location>
</feature>
<keyword evidence="2" id="KW-1133">Transmembrane helix</keyword>
<feature type="transmembrane region" description="Helical" evidence="2">
    <location>
        <begin position="12"/>
        <end position="28"/>
    </location>
</feature>
<gene>
    <name evidence="3" type="ORF">EV195_10794</name>
</gene>
<evidence type="ECO:0000256" key="2">
    <source>
        <dbReference type="SAM" id="Phobius"/>
    </source>
</evidence>
<name>A0A4R2NQ15_9FLAO</name>
<sequence>MSSKITIKPSGFKYLIAALVILLIVYSFKLNNDYKKLEDAFSDQKIELQAELDEIIEDYKNVNVKNKDLSQRLVKEINKIILLRDSIKNLEKANYNLIVKYSRKIVKLERENRRLFIQVDSLNKQNYELLQENIVVKQQLDENVESQRNLQQQNISLQKRQAQLKAKVDIAGVIKVSNIVAEAMKERSSGKLTNTSRSRRTDAFRVKFDLLANPVTTPGKKEILIQILDEEKKVVASKGSEKLKDGSEVFFSDSMLANYDNNRLGVVSLILVNRDDIKKGTYTVSAYVDGVFSAKTEVTLR</sequence>
<dbReference type="OrthoDB" id="1115172at2"/>
<evidence type="ECO:0000313" key="4">
    <source>
        <dbReference type="Proteomes" id="UP000294564"/>
    </source>
</evidence>
<accession>A0A4R2NQ15</accession>
<reference evidence="3 4" key="1">
    <citation type="submission" date="2019-03" db="EMBL/GenBank/DDBJ databases">
        <title>Genomic Encyclopedia of Type Strains, Phase IV (KMG-IV): sequencing the most valuable type-strain genomes for metagenomic binning, comparative biology and taxonomic classification.</title>
        <authorList>
            <person name="Goeker M."/>
        </authorList>
    </citation>
    <scope>NUCLEOTIDE SEQUENCE [LARGE SCALE GENOMIC DNA]</scope>
    <source>
        <strain evidence="3 4">DSM 14836</strain>
    </source>
</reference>
<protein>
    <submittedName>
        <fullName evidence="3">Uncharacterized protein</fullName>
    </submittedName>
</protein>
<organism evidence="3 4">
    <name type="scientific">Tenacibaculum skagerrakense</name>
    <dbReference type="NCBI Taxonomy" id="186571"/>
    <lineage>
        <taxon>Bacteria</taxon>
        <taxon>Pseudomonadati</taxon>
        <taxon>Bacteroidota</taxon>
        <taxon>Flavobacteriia</taxon>
        <taxon>Flavobacteriales</taxon>
        <taxon>Flavobacteriaceae</taxon>
        <taxon>Tenacibaculum</taxon>
    </lineage>
</organism>
<dbReference type="AlphaFoldDB" id="A0A4R2NQ15"/>
<keyword evidence="1" id="KW-0175">Coiled coil</keyword>
<keyword evidence="2" id="KW-0472">Membrane</keyword>